<dbReference type="PANTHER" id="PTHR46599">
    <property type="entry name" value="PIGGYBAC TRANSPOSABLE ELEMENT-DERIVED PROTEIN 4"/>
    <property type="match status" value="1"/>
</dbReference>
<sequence>MPKKPTKYGVKVWMRADPENSYCNEFQVYTGRVVRDVQEKGLSTRVVLDLCERLGGLHHVINMDNFFSSVELFERLRSMTIFARGTVRINRKGLPRYHLSRTRLVEQGDCNMAQRGNMSAYSWKDKRAKSLNMHDSNKQSPS</sequence>
<evidence type="ECO:0000313" key="3">
    <source>
        <dbReference type="Proteomes" id="UP000007110"/>
    </source>
</evidence>
<dbReference type="InParanoid" id="A0A7M7PL08"/>
<dbReference type="KEGG" id="spu:100890061"/>
<dbReference type="EnsemblMetazoa" id="XM_003730915">
    <property type="protein sequence ID" value="XP_003730963"/>
    <property type="gene ID" value="LOC100890061"/>
</dbReference>
<dbReference type="RefSeq" id="XP_030851789.1">
    <property type="nucleotide sequence ID" value="XM_030995929.1"/>
</dbReference>
<dbReference type="PANTHER" id="PTHR46599:SF2">
    <property type="entry name" value="PIGGYBAC TRANSPOSABLE ELEMENT-DERIVED PROTEIN 4-LIKE"/>
    <property type="match status" value="1"/>
</dbReference>
<proteinExistence type="predicted"/>
<keyword evidence="3" id="KW-1185">Reference proteome</keyword>
<organism evidence="2 3">
    <name type="scientific">Strongylocentrotus purpuratus</name>
    <name type="common">Purple sea urchin</name>
    <dbReference type="NCBI Taxonomy" id="7668"/>
    <lineage>
        <taxon>Eukaryota</taxon>
        <taxon>Metazoa</taxon>
        <taxon>Echinodermata</taxon>
        <taxon>Eleutherozoa</taxon>
        <taxon>Echinozoa</taxon>
        <taxon>Echinoidea</taxon>
        <taxon>Euechinoidea</taxon>
        <taxon>Echinacea</taxon>
        <taxon>Camarodonta</taxon>
        <taxon>Echinidea</taxon>
        <taxon>Strongylocentrotidae</taxon>
        <taxon>Strongylocentrotus</taxon>
    </lineage>
</organism>
<dbReference type="GeneID" id="100890061"/>
<dbReference type="Proteomes" id="UP000007110">
    <property type="component" value="Unassembled WGS sequence"/>
</dbReference>
<evidence type="ECO:0000259" key="1">
    <source>
        <dbReference type="Pfam" id="PF13843"/>
    </source>
</evidence>
<dbReference type="OMA" id="WDIADID"/>
<reference evidence="3" key="1">
    <citation type="submission" date="2015-02" db="EMBL/GenBank/DDBJ databases">
        <title>Genome sequencing for Strongylocentrotus purpuratus.</title>
        <authorList>
            <person name="Murali S."/>
            <person name="Liu Y."/>
            <person name="Vee V."/>
            <person name="English A."/>
            <person name="Wang M."/>
            <person name="Skinner E."/>
            <person name="Han Y."/>
            <person name="Muzny D.M."/>
            <person name="Worley K.C."/>
            <person name="Gibbs R.A."/>
        </authorList>
    </citation>
    <scope>NUCLEOTIDE SEQUENCE</scope>
</reference>
<evidence type="ECO:0000313" key="2">
    <source>
        <dbReference type="EnsemblMetazoa" id="XP_030851789"/>
    </source>
</evidence>
<feature type="domain" description="PiggyBac transposable element-derived protein" evidence="1">
    <location>
        <begin position="1"/>
        <end position="128"/>
    </location>
</feature>
<dbReference type="EnsemblMetazoa" id="XM_030995929">
    <property type="protein sequence ID" value="XP_030851789"/>
    <property type="gene ID" value="LOC115928579"/>
</dbReference>
<dbReference type="AlphaFoldDB" id="A0A7M7PL08"/>
<dbReference type="RefSeq" id="XP_003730963.1">
    <property type="nucleotide sequence ID" value="XM_003730915.1"/>
</dbReference>
<accession>A0A7M7PL08</accession>
<dbReference type="InterPro" id="IPR029526">
    <property type="entry name" value="PGBD"/>
</dbReference>
<dbReference type="KEGG" id="spu:115928579"/>
<dbReference type="GeneID" id="115928579"/>
<protein>
    <recommendedName>
        <fullName evidence="1">PiggyBac transposable element-derived protein domain-containing protein</fullName>
    </recommendedName>
</protein>
<dbReference type="OrthoDB" id="6151002at2759"/>
<dbReference type="Pfam" id="PF13843">
    <property type="entry name" value="DDE_Tnp_1_7"/>
    <property type="match status" value="1"/>
</dbReference>
<name>A0A7M7PL08_STRPU</name>
<reference evidence="2" key="2">
    <citation type="submission" date="2021-01" db="UniProtKB">
        <authorList>
            <consortium name="EnsemblMetazoa"/>
        </authorList>
    </citation>
    <scope>IDENTIFICATION</scope>
</reference>